<keyword evidence="2" id="KW-1185">Reference proteome</keyword>
<name>A0ACD3ACK6_9AGAR</name>
<proteinExistence type="predicted"/>
<protein>
    <submittedName>
        <fullName evidence="1">Uncharacterized protein</fullName>
    </submittedName>
</protein>
<dbReference type="EMBL" id="ML208513">
    <property type="protein sequence ID" value="TFK63633.1"/>
    <property type="molecule type" value="Genomic_DNA"/>
</dbReference>
<gene>
    <name evidence="1" type="ORF">BDN72DRAFT_308713</name>
</gene>
<dbReference type="Proteomes" id="UP000308600">
    <property type="component" value="Unassembled WGS sequence"/>
</dbReference>
<evidence type="ECO:0000313" key="1">
    <source>
        <dbReference type="EMBL" id="TFK63633.1"/>
    </source>
</evidence>
<organism evidence="1 2">
    <name type="scientific">Pluteus cervinus</name>
    <dbReference type="NCBI Taxonomy" id="181527"/>
    <lineage>
        <taxon>Eukaryota</taxon>
        <taxon>Fungi</taxon>
        <taxon>Dikarya</taxon>
        <taxon>Basidiomycota</taxon>
        <taxon>Agaricomycotina</taxon>
        <taxon>Agaricomycetes</taxon>
        <taxon>Agaricomycetidae</taxon>
        <taxon>Agaricales</taxon>
        <taxon>Pluteineae</taxon>
        <taxon>Pluteaceae</taxon>
        <taxon>Pluteus</taxon>
    </lineage>
</organism>
<accession>A0ACD3ACK6</accession>
<evidence type="ECO:0000313" key="2">
    <source>
        <dbReference type="Proteomes" id="UP000308600"/>
    </source>
</evidence>
<reference evidence="1 2" key="1">
    <citation type="journal article" date="2019" name="Nat. Ecol. Evol.">
        <title>Megaphylogeny resolves global patterns of mushroom evolution.</title>
        <authorList>
            <person name="Varga T."/>
            <person name="Krizsan K."/>
            <person name="Foldi C."/>
            <person name="Dima B."/>
            <person name="Sanchez-Garcia M."/>
            <person name="Sanchez-Ramirez S."/>
            <person name="Szollosi G.J."/>
            <person name="Szarkandi J.G."/>
            <person name="Papp V."/>
            <person name="Albert L."/>
            <person name="Andreopoulos W."/>
            <person name="Angelini C."/>
            <person name="Antonin V."/>
            <person name="Barry K.W."/>
            <person name="Bougher N.L."/>
            <person name="Buchanan P."/>
            <person name="Buyck B."/>
            <person name="Bense V."/>
            <person name="Catcheside P."/>
            <person name="Chovatia M."/>
            <person name="Cooper J."/>
            <person name="Damon W."/>
            <person name="Desjardin D."/>
            <person name="Finy P."/>
            <person name="Geml J."/>
            <person name="Haridas S."/>
            <person name="Hughes K."/>
            <person name="Justo A."/>
            <person name="Karasinski D."/>
            <person name="Kautmanova I."/>
            <person name="Kiss B."/>
            <person name="Kocsube S."/>
            <person name="Kotiranta H."/>
            <person name="LaButti K.M."/>
            <person name="Lechner B.E."/>
            <person name="Liimatainen K."/>
            <person name="Lipzen A."/>
            <person name="Lukacs Z."/>
            <person name="Mihaltcheva S."/>
            <person name="Morgado L.N."/>
            <person name="Niskanen T."/>
            <person name="Noordeloos M.E."/>
            <person name="Ohm R.A."/>
            <person name="Ortiz-Santana B."/>
            <person name="Ovrebo C."/>
            <person name="Racz N."/>
            <person name="Riley R."/>
            <person name="Savchenko A."/>
            <person name="Shiryaev A."/>
            <person name="Soop K."/>
            <person name="Spirin V."/>
            <person name="Szebenyi C."/>
            <person name="Tomsovsky M."/>
            <person name="Tulloss R.E."/>
            <person name="Uehling J."/>
            <person name="Grigoriev I.V."/>
            <person name="Vagvolgyi C."/>
            <person name="Papp T."/>
            <person name="Martin F.M."/>
            <person name="Miettinen O."/>
            <person name="Hibbett D.S."/>
            <person name="Nagy L.G."/>
        </authorList>
    </citation>
    <scope>NUCLEOTIDE SEQUENCE [LARGE SCALE GENOMIC DNA]</scope>
    <source>
        <strain evidence="1 2">NL-1719</strain>
    </source>
</reference>
<sequence length="1176" mass="132621">MASSKIDDTVEESIRNGYTQSQSIVNVSNIEHGYDRAVEMGAGVSKNGLLESFSNFFDQNRVMIESTATGLASLTSEGRSMESAVSSFSEKVNVVMEGLGLLAQVHPAIGLAVIAFRAVIMLDMKRRENNKKVLALKIEMQDMMIELFELRHIRDPTEAGPDGKLLGSRMQALMVKIEQDIKEAGSVCDAYMKKSFLARTLKSSIYENRLAKHGAIFEDYKTEIQRALSMHTARGVDAANEKLDSMESKFDQFLQVLSKLDSPRERDVKSFLRENGGERACIESGQLLDTLVSKSGETVSADVRTELLKEWQEDAEEMFKKNLRVFEGKLGVQVAQLQEAIRVASDYIVTTLRPGPGPDEKISDPNLRAIWKEMGWKGSVKARHFVLALHDHYSDARAGQDPSSMVDGWALEYVNVAYVQPILEAVDDDGTGFVSVKEVNAFTNSAPREWTLLQRLAYWAAGWQISLNSYQWKIFRLVQQMFKLRDHVVNTNRCLVDQYLASHSLTCLQHVLRSIKHVPGHVWNDTELSKLVDKTYKEEEERLERNLNLVAYEFDSEETISLVTGSGRIEHCLLPLVYLLLKHDLHVMKLACMCTIREEELSSLDLVFQAVHSRVQGIAGVFEQLHVDVNVRLGMFAFGMFRIYHNMFCGKRQPMPRVGGLFLQWADTTLAPQLPVADDEDLQDEIPTSELKLKAYDSSALETDFMTPSLHIADIPDDSLLGYWSGYLRDTESEEFTSACLGLMEFRIDSLTGGKIAGAGQASDGPLAIDGTLDEDNNIRFDLTYDSFYTLHCEGKFDPHCQRIEVSWTLLWSEPLDLAARNSRLSFFWRTPSHLHRFRYDPVDFQKSPASARWSFACNSILHEIRRKSWSWVYLKAQIGHNKRLIALSIRKIMMSLDRTPNSPLNQEEIYEINMLRMKVGVYASRLCEALALFYVERLMVYHPGVNCDSCGRCMCGTRNICLVCVEKDFTDHIDLCRACLTASVSRKRFLHNPSHSMIKYEYVVHDYQEVLASRKTATNAKIALGGEAPGRGPGKEASAVARFEGNEAKPRNICICCLEPVTIPCWVCRMCSPNTFICNECEEGGKAAALETHAHKLSHPLIRIGTTDPDSPVDVDEPSIEERLVALEKKMDERTTQIERRVAQLETKMQEQLAGIESLLRQVVAHVGAAPHTRA</sequence>